<dbReference type="RefSeq" id="WP_068803308.1">
    <property type="nucleotide sequence ID" value="NZ_CP014671.1"/>
</dbReference>
<keyword evidence="3" id="KW-1185">Reference proteome</keyword>
<evidence type="ECO:0000313" key="3">
    <source>
        <dbReference type="Proteomes" id="UP000092952"/>
    </source>
</evidence>
<dbReference type="InParanoid" id="A0A1B1YSB8"/>
<feature type="domain" description="SnoaL-like" evidence="1">
    <location>
        <begin position="13"/>
        <end position="126"/>
    </location>
</feature>
<dbReference type="InterPro" id="IPR037401">
    <property type="entry name" value="SnoaL-like"/>
</dbReference>
<accession>A0A1B1YSB8</accession>
<dbReference type="SUPFAM" id="SSF54427">
    <property type="entry name" value="NTF2-like"/>
    <property type="match status" value="1"/>
</dbReference>
<evidence type="ECO:0000259" key="1">
    <source>
        <dbReference type="Pfam" id="PF13474"/>
    </source>
</evidence>
<sequence>MTNNEFETPAAAEAAFYKALEAADTALMQAVWDEGPDLVCVHPMWPELHGHRAIFAAWRRMFAAGPHLTVSTVPVLQRRDGDLATHVVHEQLGLRGDDNQQPPVVATNVYRHTAAGWRMILHHASPTPTVTIDEDTVLH</sequence>
<dbReference type="Gene3D" id="3.10.450.50">
    <property type="match status" value="1"/>
</dbReference>
<dbReference type="InterPro" id="IPR032710">
    <property type="entry name" value="NTF2-like_dom_sf"/>
</dbReference>
<dbReference type="EMBL" id="CP014671">
    <property type="protein sequence ID" value="ANX03718.1"/>
    <property type="molecule type" value="Genomic_DNA"/>
</dbReference>
<reference evidence="3" key="1">
    <citation type="submission" date="2016-03" db="EMBL/GenBank/DDBJ databases">
        <title>Complete genome sequence of Solimmundus cernigliae, representing a novel lineage of polycyclic aromatic hydrocarbon degraders within the Gammaproteobacteria.</title>
        <authorList>
            <person name="Singleton D.R."/>
            <person name="Dickey A.N."/>
            <person name="Scholl E.H."/>
            <person name="Wright F.A."/>
            <person name="Aitken M.D."/>
        </authorList>
    </citation>
    <scope>NUCLEOTIDE SEQUENCE [LARGE SCALE GENOMIC DNA]</scope>
    <source>
        <strain evidence="3">TR3.2</strain>
    </source>
</reference>
<name>A0A1B1YSB8_9GAMM</name>
<proteinExistence type="predicted"/>
<evidence type="ECO:0000313" key="2">
    <source>
        <dbReference type="EMBL" id="ANX03718.1"/>
    </source>
</evidence>
<dbReference type="KEGG" id="gbi:PG2T_05605"/>
<dbReference type="OrthoDB" id="5767026at2"/>
<dbReference type="Pfam" id="PF13474">
    <property type="entry name" value="SnoaL_3"/>
    <property type="match status" value="1"/>
</dbReference>
<gene>
    <name evidence="2" type="ORF">PG2T_05605</name>
</gene>
<dbReference type="PANTHER" id="PTHR34957:SF1">
    <property type="entry name" value="NUCLEAR TRANSPORT FACTOR 2 (NTF2) FAMILY PROTEIN"/>
    <property type="match status" value="1"/>
</dbReference>
<dbReference type="STRING" id="1810504.PG2T_05605"/>
<dbReference type="Proteomes" id="UP000092952">
    <property type="component" value="Chromosome"/>
</dbReference>
<dbReference type="PANTHER" id="PTHR34957">
    <property type="entry name" value="NUCLEAR TRANSPORT FACTOR 2 (NTF2) FAMILY PROTEIN"/>
    <property type="match status" value="1"/>
</dbReference>
<protein>
    <recommendedName>
        <fullName evidence="1">SnoaL-like domain-containing protein</fullName>
    </recommendedName>
</protein>
<organism evidence="2 3">
    <name type="scientific">Immundisolibacter cernigliae</name>
    <dbReference type="NCBI Taxonomy" id="1810504"/>
    <lineage>
        <taxon>Bacteria</taxon>
        <taxon>Pseudomonadati</taxon>
        <taxon>Pseudomonadota</taxon>
        <taxon>Gammaproteobacteria</taxon>
        <taxon>Immundisolibacterales</taxon>
        <taxon>Immundisolibacteraceae</taxon>
        <taxon>Immundisolibacter</taxon>
    </lineage>
</organism>
<dbReference type="AlphaFoldDB" id="A0A1B1YSB8"/>